<dbReference type="OrthoDB" id="9767869at2"/>
<feature type="region of interest" description="Disordered" evidence="7">
    <location>
        <begin position="505"/>
        <end position="529"/>
    </location>
</feature>
<dbReference type="GO" id="GO:0005737">
    <property type="term" value="C:cytoplasm"/>
    <property type="evidence" value="ECO:0007669"/>
    <property type="project" value="TreeGrafter"/>
</dbReference>
<dbReference type="SUPFAM" id="SSF50022">
    <property type="entry name" value="ISP domain"/>
    <property type="match status" value="1"/>
</dbReference>
<dbReference type="Gene3D" id="3.50.50.60">
    <property type="entry name" value="FAD/NAD(P)-binding domain"/>
    <property type="match status" value="1"/>
</dbReference>
<dbReference type="EMBL" id="FPBO01000005">
    <property type="protein sequence ID" value="SFU57889.1"/>
    <property type="molecule type" value="Genomic_DNA"/>
</dbReference>
<dbReference type="GO" id="GO:0046872">
    <property type="term" value="F:metal ion binding"/>
    <property type="evidence" value="ECO:0007669"/>
    <property type="project" value="UniProtKB-KW"/>
</dbReference>
<evidence type="ECO:0000259" key="8">
    <source>
        <dbReference type="PROSITE" id="PS51296"/>
    </source>
</evidence>
<dbReference type="STRING" id="1035707.SAMN05216552_1005124"/>
<dbReference type="GO" id="GO:0016020">
    <property type="term" value="C:membrane"/>
    <property type="evidence" value="ECO:0007669"/>
    <property type="project" value="InterPro"/>
</dbReference>
<dbReference type="Pfam" id="PF00355">
    <property type="entry name" value="Rieske"/>
    <property type="match status" value="1"/>
</dbReference>
<dbReference type="InterPro" id="IPR036188">
    <property type="entry name" value="FAD/NAD-bd_sf"/>
</dbReference>
<dbReference type="RefSeq" id="WP_093554908.1">
    <property type="nucleotide sequence ID" value="NZ_FPBO01000005.1"/>
</dbReference>
<dbReference type="PROSITE" id="PS51296">
    <property type="entry name" value="RIESKE"/>
    <property type="match status" value="1"/>
</dbReference>
<keyword evidence="3" id="KW-0560">Oxidoreductase</keyword>
<dbReference type="AlphaFoldDB" id="A0A1I7HBB4"/>
<evidence type="ECO:0000256" key="6">
    <source>
        <dbReference type="ARBA" id="ARBA00023157"/>
    </source>
</evidence>
<accession>A0A1I7HBB4</accession>
<keyword evidence="6" id="KW-1015">Disulfide bond</keyword>
<gene>
    <name evidence="9" type="ORF">SAMN05216552_1005124</name>
</gene>
<proteinExistence type="predicted"/>
<evidence type="ECO:0000313" key="9">
    <source>
        <dbReference type="EMBL" id="SFU57889.1"/>
    </source>
</evidence>
<sequence>MSNASNGASTSIWMATSTVPSYAPLAGGVETGVCVIGAGIAGLTTAYLLSREGRKVVLIDALGVGAGETGRTTAHLFPPDEWYAGTEKSFGADGARLIADSFARAIDMVETIIRHEQIDCEFQRLDGYLCTLPGAAPQHVDREYEAARRAGVDAERLQRVPGLSFDTGPCVRYGGQAQFHPLKYLTGLAHAFVRNGGEIHGGTRAVGIEGNEDEQVVTTEGGHIRAQAVVVATNTPFNDRVVMHTKQSGYRSYAIGLRVPKGSVPRMLLWDTGDPYYYVRLASAGAAADHEILVVGGADHKVGQDKHPEHRYERIERWARERFPMAQAVEYRWSGEVMEPADGPAYLGRNPMDASNVYIITGDSGNGMTHCTIGAMLVTDLIMGRANPWQAIYDPARKVKHGISDFVMEQANTIAQYGEWMTAGELDSVREIPAGQGAIVRDGLHKLAVYRDEQGGLHAVSAKCTHLGCVVHWNSAECSWDCPCHASRFATDGTVLHGPAALPLAEAALPEDNRRPPDAGDTRPAPPPN</sequence>
<keyword evidence="10" id="KW-1185">Reference proteome</keyword>
<reference evidence="10" key="1">
    <citation type="submission" date="2016-10" db="EMBL/GenBank/DDBJ databases">
        <authorList>
            <person name="Varghese N."/>
            <person name="Submissions S."/>
        </authorList>
    </citation>
    <scope>NUCLEOTIDE SEQUENCE [LARGE SCALE GENOMIC DNA]</scope>
    <source>
        <strain evidence="10">CGMCC 1.11014</strain>
    </source>
</reference>
<keyword evidence="5" id="KW-0411">Iron-sulfur</keyword>
<dbReference type="FunFam" id="2.102.10.10:FF:000014">
    <property type="entry name" value="Oxidoreductase, FAD dependent"/>
    <property type="match status" value="1"/>
</dbReference>
<dbReference type="Gene3D" id="2.102.10.10">
    <property type="entry name" value="Rieske [2Fe-2S] iron-sulphur domain"/>
    <property type="match status" value="1"/>
</dbReference>
<evidence type="ECO:0000256" key="1">
    <source>
        <dbReference type="ARBA" id="ARBA00022714"/>
    </source>
</evidence>
<dbReference type="GO" id="GO:0016491">
    <property type="term" value="F:oxidoreductase activity"/>
    <property type="evidence" value="ECO:0007669"/>
    <property type="project" value="UniProtKB-KW"/>
</dbReference>
<dbReference type="Gene3D" id="3.30.9.10">
    <property type="entry name" value="D-Amino Acid Oxidase, subunit A, domain 2"/>
    <property type="match status" value="1"/>
</dbReference>
<dbReference type="GO" id="GO:0051537">
    <property type="term" value="F:2 iron, 2 sulfur cluster binding"/>
    <property type="evidence" value="ECO:0007669"/>
    <property type="project" value="UniProtKB-KW"/>
</dbReference>
<dbReference type="SUPFAM" id="SSF51905">
    <property type="entry name" value="FAD/NAD(P)-binding domain"/>
    <property type="match status" value="1"/>
</dbReference>
<dbReference type="InterPro" id="IPR006076">
    <property type="entry name" value="FAD-dep_OxRdtase"/>
</dbReference>
<dbReference type="InterPro" id="IPR017941">
    <property type="entry name" value="Rieske_2Fe-2S"/>
</dbReference>
<evidence type="ECO:0000256" key="3">
    <source>
        <dbReference type="ARBA" id="ARBA00023002"/>
    </source>
</evidence>
<feature type="compositionally biased region" description="Basic and acidic residues" evidence="7">
    <location>
        <begin position="511"/>
        <end position="521"/>
    </location>
</feature>
<dbReference type="PRINTS" id="PR00162">
    <property type="entry name" value="RIESKE"/>
</dbReference>
<dbReference type="InterPro" id="IPR036922">
    <property type="entry name" value="Rieske_2Fe-2S_sf"/>
</dbReference>
<evidence type="ECO:0000313" key="10">
    <source>
        <dbReference type="Proteomes" id="UP000199391"/>
    </source>
</evidence>
<evidence type="ECO:0000256" key="7">
    <source>
        <dbReference type="SAM" id="MobiDB-lite"/>
    </source>
</evidence>
<dbReference type="InterPro" id="IPR005805">
    <property type="entry name" value="Rieske_Fe-S_prot_C"/>
</dbReference>
<dbReference type="PANTHER" id="PTHR13847:SF281">
    <property type="entry name" value="FAD DEPENDENT OXIDOREDUCTASE DOMAIN-CONTAINING PROTEIN"/>
    <property type="match status" value="1"/>
</dbReference>
<dbReference type="PANTHER" id="PTHR13847">
    <property type="entry name" value="SARCOSINE DEHYDROGENASE-RELATED"/>
    <property type="match status" value="1"/>
</dbReference>
<dbReference type="Pfam" id="PF01266">
    <property type="entry name" value="DAO"/>
    <property type="match status" value="1"/>
</dbReference>
<evidence type="ECO:0000256" key="2">
    <source>
        <dbReference type="ARBA" id="ARBA00022723"/>
    </source>
</evidence>
<dbReference type="Proteomes" id="UP000199391">
    <property type="component" value="Unassembled WGS sequence"/>
</dbReference>
<keyword evidence="4" id="KW-0408">Iron</keyword>
<keyword evidence="1" id="KW-0001">2Fe-2S</keyword>
<evidence type="ECO:0000256" key="4">
    <source>
        <dbReference type="ARBA" id="ARBA00023004"/>
    </source>
</evidence>
<name>A0A1I7HBB4_9BURK</name>
<evidence type="ECO:0000256" key="5">
    <source>
        <dbReference type="ARBA" id="ARBA00023014"/>
    </source>
</evidence>
<keyword evidence="2" id="KW-0479">Metal-binding</keyword>
<protein>
    <submittedName>
        <fullName evidence="9">Glycine/D-amino acid oxidase</fullName>
    </submittedName>
</protein>
<feature type="domain" description="Rieske" evidence="8">
    <location>
        <begin position="424"/>
        <end position="513"/>
    </location>
</feature>
<organism evidence="9 10">
    <name type="scientific">Pseudoduganella namucuonensis</name>
    <dbReference type="NCBI Taxonomy" id="1035707"/>
    <lineage>
        <taxon>Bacteria</taxon>
        <taxon>Pseudomonadati</taxon>
        <taxon>Pseudomonadota</taxon>
        <taxon>Betaproteobacteria</taxon>
        <taxon>Burkholderiales</taxon>
        <taxon>Oxalobacteraceae</taxon>
        <taxon>Telluria group</taxon>
        <taxon>Pseudoduganella</taxon>
    </lineage>
</organism>